<dbReference type="NCBIfam" id="TIGR00724">
    <property type="entry name" value="urea_amlyse_rel"/>
    <property type="match status" value="1"/>
</dbReference>
<keyword evidence="1" id="KW-0547">Nucleotide-binding</keyword>
<dbReference type="AlphaFoldDB" id="A0A5R9G965"/>
<gene>
    <name evidence="6" type="ORF">FE782_06210</name>
</gene>
<dbReference type="PANTHER" id="PTHR43309:SF5">
    <property type="entry name" value="5-OXOPROLINASE SUBUNIT C"/>
    <property type="match status" value="1"/>
</dbReference>
<evidence type="ECO:0000256" key="1">
    <source>
        <dbReference type="ARBA" id="ARBA00022741"/>
    </source>
</evidence>
<dbReference type="GO" id="GO:0016740">
    <property type="term" value="F:transferase activity"/>
    <property type="evidence" value="ECO:0007669"/>
    <property type="project" value="UniProtKB-KW"/>
</dbReference>
<feature type="domain" description="Carboxyltransferase" evidence="5">
    <location>
        <begin position="24"/>
        <end position="317"/>
    </location>
</feature>
<evidence type="ECO:0000256" key="4">
    <source>
        <dbReference type="SAM" id="MobiDB-lite"/>
    </source>
</evidence>
<dbReference type="Pfam" id="PF02626">
    <property type="entry name" value="CT_A_B"/>
    <property type="match status" value="1"/>
</dbReference>
<keyword evidence="3" id="KW-0067">ATP-binding</keyword>
<dbReference type="EMBL" id="VCIW01000003">
    <property type="protein sequence ID" value="TLS52962.1"/>
    <property type="molecule type" value="Genomic_DNA"/>
</dbReference>
<dbReference type="GO" id="GO:0005524">
    <property type="term" value="F:ATP binding"/>
    <property type="evidence" value="ECO:0007669"/>
    <property type="project" value="UniProtKB-KW"/>
</dbReference>
<keyword evidence="7" id="KW-1185">Reference proteome</keyword>
<organism evidence="6 7">
    <name type="scientific">Paenibacillus antri</name>
    <dbReference type="NCBI Taxonomy" id="2582848"/>
    <lineage>
        <taxon>Bacteria</taxon>
        <taxon>Bacillati</taxon>
        <taxon>Bacillota</taxon>
        <taxon>Bacilli</taxon>
        <taxon>Bacillales</taxon>
        <taxon>Paenibacillaceae</taxon>
        <taxon>Paenibacillus</taxon>
    </lineage>
</organism>
<dbReference type="RefSeq" id="WP_138193203.1">
    <property type="nucleotide sequence ID" value="NZ_VCIW01000003.1"/>
</dbReference>
<evidence type="ECO:0000259" key="5">
    <source>
        <dbReference type="SMART" id="SM00797"/>
    </source>
</evidence>
<dbReference type="Proteomes" id="UP000309676">
    <property type="component" value="Unassembled WGS sequence"/>
</dbReference>
<dbReference type="OrthoDB" id="9782422at2"/>
<dbReference type="SMART" id="SM00797">
    <property type="entry name" value="AHS2"/>
    <property type="match status" value="1"/>
</dbReference>
<feature type="region of interest" description="Disordered" evidence="4">
    <location>
        <begin position="131"/>
        <end position="161"/>
    </location>
</feature>
<evidence type="ECO:0000313" key="6">
    <source>
        <dbReference type="EMBL" id="TLS52962.1"/>
    </source>
</evidence>
<evidence type="ECO:0000256" key="3">
    <source>
        <dbReference type="ARBA" id="ARBA00022840"/>
    </source>
</evidence>
<comment type="caution">
    <text evidence="6">The sequence shown here is derived from an EMBL/GenBank/DDBJ whole genome shotgun (WGS) entry which is preliminary data.</text>
</comment>
<evidence type="ECO:0000256" key="2">
    <source>
        <dbReference type="ARBA" id="ARBA00022801"/>
    </source>
</evidence>
<accession>A0A5R9G965</accession>
<dbReference type="InterPro" id="IPR003778">
    <property type="entry name" value="CT_A_B"/>
</dbReference>
<dbReference type="InterPro" id="IPR052708">
    <property type="entry name" value="PxpC"/>
</dbReference>
<protein>
    <submittedName>
        <fullName evidence="6">Biotin-dependent carboxyltransferase family protein</fullName>
    </submittedName>
</protein>
<keyword evidence="6" id="KW-0808">Transferase</keyword>
<dbReference type="GO" id="GO:0016787">
    <property type="term" value="F:hydrolase activity"/>
    <property type="evidence" value="ECO:0007669"/>
    <property type="project" value="UniProtKB-KW"/>
</dbReference>
<dbReference type="Gene3D" id="2.40.100.10">
    <property type="entry name" value="Cyclophilin-like"/>
    <property type="match status" value="1"/>
</dbReference>
<reference evidence="6 7" key="1">
    <citation type="submission" date="2019-05" db="EMBL/GenBank/DDBJ databases">
        <authorList>
            <person name="Narsing Rao M.P."/>
            <person name="Li W.J."/>
        </authorList>
    </citation>
    <scope>NUCLEOTIDE SEQUENCE [LARGE SCALE GENOMIC DNA]</scope>
    <source>
        <strain evidence="6 7">SYSU_K30003</strain>
    </source>
</reference>
<keyword evidence="2" id="KW-0378">Hydrolase</keyword>
<dbReference type="InterPro" id="IPR029000">
    <property type="entry name" value="Cyclophilin-like_dom_sf"/>
</dbReference>
<proteinExistence type="predicted"/>
<name>A0A5R9G965_9BACL</name>
<evidence type="ECO:0000313" key="7">
    <source>
        <dbReference type="Proteomes" id="UP000309676"/>
    </source>
</evidence>
<sequence>MTLLVRKPGLWTTVQDGGRRGWQRYGVPVGGPMDAASFAAANALVGNGDDAAALELTLTGGTYEAAADLSIAVCGADLSPTVDGAPLPMWRPVDVPAGSELRFGSASVGRYAYLAVAGGFRTAVALGSRSTAPRDALPGADGRPLSAGDALPTAPVAASRRPRGPYEAASWYLGEPWRFSGPAVAGERVVRAMPGAEWERFDAETRRTIEAGEWTCVVRAESDRMGYRLRPSRPPQAAGGTSLLSSAVTFGTVQVPPDGQPIALMADRQTTGGYPRLLQIAAVDAGCLAQARPGDVVRIRLIAPEEASAVWIERMRRLRWLRDRVRWAERERNR</sequence>
<dbReference type="PANTHER" id="PTHR43309">
    <property type="entry name" value="5-OXOPROLINASE SUBUNIT C"/>
    <property type="match status" value="1"/>
</dbReference>